<feature type="transmembrane region" description="Helical" evidence="1">
    <location>
        <begin position="43"/>
        <end position="64"/>
    </location>
</feature>
<proteinExistence type="predicted"/>
<dbReference type="EMBL" id="CADIKW010000001">
    <property type="protein sequence ID" value="CAB3827779.1"/>
    <property type="molecule type" value="Genomic_DNA"/>
</dbReference>
<dbReference type="AlphaFoldDB" id="A0A6S7DIY2"/>
<dbReference type="RefSeq" id="WP_175166755.1">
    <property type="nucleotide sequence ID" value="NZ_CADIKW010000001.1"/>
</dbReference>
<evidence type="ECO:0000256" key="1">
    <source>
        <dbReference type="SAM" id="Phobius"/>
    </source>
</evidence>
<evidence type="ECO:0000313" key="3">
    <source>
        <dbReference type="Proteomes" id="UP000494272"/>
    </source>
</evidence>
<accession>A0A6S7DIY2</accession>
<sequence>MIVKILMLAAVVAALFFMVMQPRRGRGRGGYATGPAPARRTPLFIALCLATALALTGTLVTAVIWMGSVAGGVTGGGYRGEADFLLTIAGALLAIAVACGVGAFLKRKG</sequence>
<keyword evidence="1" id="KW-1133">Transmembrane helix</keyword>
<keyword evidence="1" id="KW-0472">Membrane</keyword>
<protein>
    <recommendedName>
        <fullName evidence="4">Preprotein translocase subunit TatB</fullName>
    </recommendedName>
</protein>
<gene>
    <name evidence="2" type="ORF">LMG26841_00799</name>
</gene>
<feature type="transmembrane region" description="Helical" evidence="1">
    <location>
        <begin position="6"/>
        <end position="22"/>
    </location>
</feature>
<reference evidence="2 3" key="1">
    <citation type="submission" date="2020-04" db="EMBL/GenBank/DDBJ databases">
        <authorList>
            <person name="De Canck E."/>
        </authorList>
    </citation>
    <scope>NUCLEOTIDE SEQUENCE [LARGE SCALE GENOMIC DNA]</scope>
    <source>
        <strain evidence="2 3">LMG 26841</strain>
    </source>
</reference>
<organism evidence="2 3">
    <name type="scientific">Achromobacter dolens</name>
    <dbReference type="NCBI Taxonomy" id="1287738"/>
    <lineage>
        <taxon>Bacteria</taxon>
        <taxon>Pseudomonadati</taxon>
        <taxon>Pseudomonadota</taxon>
        <taxon>Betaproteobacteria</taxon>
        <taxon>Burkholderiales</taxon>
        <taxon>Alcaligenaceae</taxon>
        <taxon>Achromobacter</taxon>
    </lineage>
</organism>
<keyword evidence="3" id="KW-1185">Reference proteome</keyword>
<name>A0A6S7DIY2_9BURK</name>
<dbReference type="GeneID" id="94354342"/>
<evidence type="ECO:0008006" key="4">
    <source>
        <dbReference type="Google" id="ProtNLM"/>
    </source>
</evidence>
<keyword evidence="1" id="KW-0812">Transmembrane</keyword>
<feature type="transmembrane region" description="Helical" evidence="1">
    <location>
        <begin position="84"/>
        <end position="105"/>
    </location>
</feature>
<dbReference type="Proteomes" id="UP000494272">
    <property type="component" value="Unassembled WGS sequence"/>
</dbReference>
<evidence type="ECO:0000313" key="2">
    <source>
        <dbReference type="EMBL" id="CAB3827779.1"/>
    </source>
</evidence>